<dbReference type="Proteomes" id="UP000549394">
    <property type="component" value="Unassembled WGS sequence"/>
</dbReference>
<keyword evidence="4" id="KW-1015">Disulfide bond</keyword>
<evidence type="ECO:0000256" key="6">
    <source>
        <dbReference type="SAM" id="SignalP"/>
    </source>
</evidence>
<evidence type="ECO:0000256" key="2">
    <source>
        <dbReference type="ARBA" id="ARBA00022729"/>
    </source>
</evidence>
<name>A0A7I8V5H1_9ANNE</name>
<protein>
    <submittedName>
        <fullName evidence="8">DgyrCDS825</fullName>
    </submittedName>
</protein>
<dbReference type="GO" id="GO:0046872">
    <property type="term" value="F:metal ion binding"/>
    <property type="evidence" value="ECO:0007669"/>
    <property type="project" value="UniProtKB-KW"/>
</dbReference>
<keyword evidence="9" id="KW-1185">Reference proteome</keyword>
<feature type="signal peptide" evidence="6">
    <location>
        <begin position="1"/>
        <end position="17"/>
    </location>
</feature>
<keyword evidence="3" id="KW-0862">Zinc</keyword>
<evidence type="ECO:0000313" key="8">
    <source>
        <dbReference type="EMBL" id="CAD5111521.1"/>
    </source>
</evidence>
<dbReference type="Gene3D" id="2.30.30.40">
    <property type="entry name" value="SH3 Domains"/>
    <property type="match status" value="1"/>
</dbReference>
<dbReference type="SMART" id="SM00287">
    <property type="entry name" value="SH3b"/>
    <property type="match status" value="1"/>
</dbReference>
<feature type="domain" description="SH3b" evidence="7">
    <location>
        <begin position="18"/>
        <end position="79"/>
    </location>
</feature>
<dbReference type="PANTHER" id="PTHR11329">
    <property type="entry name" value="LEUKOCYTE CELL-DERIVED CHEMOTAXIN 2"/>
    <property type="match status" value="1"/>
</dbReference>
<dbReference type="PANTHER" id="PTHR11329:SF0">
    <property type="entry name" value="LEUKOCYTE CELL-DERIVED CHEMOTAXIN-2"/>
    <property type="match status" value="1"/>
</dbReference>
<keyword evidence="1" id="KW-0479">Metal-binding</keyword>
<dbReference type="EMBL" id="CAJFCJ010000001">
    <property type="protein sequence ID" value="CAD5111521.1"/>
    <property type="molecule type" value="Genomic_DNA"/>
</dbReference>
<evidence type="ECO:0000256" key="4">
    <source>
        <dbReference type="ARBA" id="ARBA00023157"/>
    </source>
</evidence>
<comment type="caution">
    <text evidence="8">The sequence shown here is derived from an EMBL/GenBank/DDBJ whole genome shotgun (WGS) entry which is preliminary data.</text>
</comment>
<gene>
    <name evidence="8" type="ORF">DGYR_LOCUS808</name>
</gene>
<sequence length="233" mass="25728">MLKYIILLSTLINVAFCRDCVCSTGTTLNIRSSPSTSGTVLGQIVRDTCLEYISTSGGWDEVFFNGDSAYVSSQFTTTPRLCTADCMSESICSAYSYNTARHCDGNGCGHYGAPRGSRRHNGIDLRCEADSDIYAPFPGTIVRRSRPYPDNRCCNDGLHYRGIGAWSEYEFSIWYNKMVPNGIGKTFSTGDKIGTHIGLHCSGCYSLAMTDHSHFQLYKNGVIVNPTEYVMCQ</sequence>
<keyword evidence="2 6" id="KW-0732">Signal</keyword>
<evidence type="ECO:0000256" key="1">
    <source>
        <dbReference type="ARBA" id="ARBA00022723"/>
    </source>
</evidence>
<dbReference type="SUPFAM" id="SSF51261">
    <property type="entry name" value="Duplicated hybrid motif"/>
    <property type="match status" value="1"/>
</dbReference>
<evidence type="ECO:0000259" key="7">
    <source>
        <dbReference type="SMART" id="SM00287"/>
    </source>
</evidence>
<organism evidence="8 9">
    <name type="scientific">Dimorphilus gyrociliatus</name>
    <dbReference type="NCBI Taxonomy" id="2664684"/>
    <lineage>
        <taxon>Eukaryota</taxon>
        <taxon>Metazoa</taxon>
        <taxon>Spiralia</taxon>
        <taxon>Lophotrochozoa</taxon>
        <taxon>Annelida</taxon>
        <taxon>Polychaeta</taxon>
        <taxon>Polychaeta incertae sedis</taxon>
        <taxon>Dinophilidae</taxon>
        <taxon>Dimorphilus</taxon>
    </lineage>
</organism>
<comment type="similarity">
    <text evidence="5">Belongs to the LECT2/MIM-1 family.</text>
</comment>
<dbReference type="AlphaFoldDB" id="A0A7I8V5H1"/>
<evidence type="ECO:0000313" key="9">
    <source>
        <dbReference type="Proteomes" id="UP000549394"/>
    </source>
</evidence>
<evidence type="ECO:0000256" key="3">
    <source>
        <dbReference type="ARBA" id="ARBA00022833"/>
    </source>
</evidence>
<accession>A0A7I8V5H1</accession>
<dbReference type="OrthoDB" id="5987187at2759"/>
<dbReference type="Pfam" id="PF08239">
    <property type="entry name" value="SH3_3"/>
    <property type="match status" value="1"/>
</dbReference>
<dbReference type="InterPro" id="IPR003646">
    <property type="entry name" value="SH3-like_bac-type"/>
</dbReference>
<reference evidence="8 9" key="1">
    <citation type="submission" date="2020-08" db="EMBL/GenBank/DDBJ databases">
        <authorList>
            <person name="Hejnol A."/>
        </authorList>
    </citation>
    <scope>NUCLEOTIDE SEQUENCE [LARGE SCALE GENOMIC DNA]</scope>
</reference>
<feature type="chain" id="PRO_5029907506" evidence="6">
    <location>
        <begin position="18"/>
        <end position="233"/>
    </location>
</feature>
<dbReference type="Gene3D" id="2.70.70.10">
    <property type="entry name" value="Glucose Permease (Domain IIA)"/>
    <property type="match status" value="1"/>
</dbReference>
<dbReference type="InterPro" id="IPR008663">
    <property type="entry name" value="LECT2"/>
</dbReference>
<dbReference type="InterPro" id="IPR011055">
    <property type="entry name" value="Dup_hybrid_motif"/>
</dbReference>
<evidence type="ECO:0000256" key="5">
    <source>
        <dbReference type="ARBA" id="ARBA00024361"/>
    </source>
</evidence>
<proteinExistence type="inferred from homology"/>